<dbReference type="SMART" id="SM00267">
    <property type="entry name" value="GGDEF"/>
    <property type="match status" value="1"/>
</dbReference>
<dbReference type="SMART" id="SM00028">
    <property type="entry name" value="TPR"/>
    <property type="match status" value="4"/>
</dbReference>
<dbReference type="InterPro" id="IPR019734">
    <property type="entry name" value="TPR_rpt"/>
</dbReference>
<dbReference type="PANTHER" id="PTHR46663">
    <property type="entry name" value="DIGUANYLATE CYCLASE DGCT-RELATED"/>
    <property type="match status" value="1"/>
</dbReference>
<organism evidence="4 5">
    <name type="scientific">Deinococcus wulumuqiensis</name>
    <dbReference type="NCBI Taxonomy" id="980427"/>
    <lineage>
        <taxon>Bacteria</taxon>
        <taxon>Thermotogati</taxon>
        <taxon>Deinococcota</taxon>
        <taxon>Deinococci</taxon>
        <taxon>Deinococcales</taxon>
        <taxon>Deinococcaceae</taxon>
        <taxon>Deinococcus</taxon>
    </lineage>
</organism>
<dbReference type="EMBL" id="CP031163">
    <property type="protein sequence ID" value="AXH01049.1"/>
    <property type="molecule type" value="Genomic_DNA"/>
</dbReference>
<evidence type="ECO:0000259" key="3">
    <source>
        <dbReference type="PROSITE" id="PS50887"/>
    </source>
</evidence>
<dbReference type="InterPro" id="IPR029787">
    <property type="entry name" value="Nucleotide_cyclase"/>
</dbReference>
<reference evidence="4 5" key="1">
    <citation type="submission" date="2018-07" db="EMBL/GenBank/DDBJ databases">
        <title>Complete Genome and Methylome Analysis of Deinococcus wulumuqiensis NEB 479.</title>
        <authorList>
            <person name="Fomenkov A."/>
            <person name="Luyten Y."/>
            <person name="Vincze T."/>
            <person name="Anton B.P."/>
            <person name="Clark T."/>
            <person name="Roberts R.J."/>
            <person name="Morgan R.D."/>
        </authorList>
    </citation>
    <scope>NUCLEOTIDE SEQUENCE [LARGE SCALE GENOMIC DNA]</scope>
    <source>
        <strain evidence="4 5">NEB 479</strain>
        <plasmid evidence="5">Plasmid pdrdi</plasmid>
    </source>
</reference>
<name>A0A345IMX6_9DEIO</name>
<dbReference type="InterPro" id="IPR000160">
    <property type="entry name" value="GGDEF_dom"/>
</dbReference>
<dbReference type="Proteomes" id="UP000253744">
    <property type="component" value="Plasmid pDrdI"/>
</dbReference>
<dbReference type="Gene3D" id="3.30.70.270">
    <property type="match status" value="1"/>
</dbReference>
<proteinExistence type="predicted"/>
<keyword evidence="4" id="KW-0614">Plasmid</keyword>
<feature type="domain" description="GGDEF" evidence="3">
    <location>
        <begin position="408"/>
        <end position="540"/>
    </location>
</feature>
<protein>
    <submittedName>
        <fullName evidence="4">GGDEF domain-containing protein</fullName>
    </submittedName>
</protein>
<gene>
    <name evidence="4" type="ORF">DVJ83_18345</name>
</gene>
<evidence type="ECO:0000313" key="5">
    <source>
        <dbReference type="Proteomes" id="UP000253744"/>
    </source>
</evidence>
<sequence length="548" mass="59788">MNNPSAARASITIEQLITEAEATLRADPSQVETVIRQLAELDPQAFPAGRAASLIFGGNARVMAGEYAAARPLLEEGLALSTRLEELGLAVRACNGLGAVHVMTGEFGQALDLHMQGLTLARSLNREAQSRSGLLSRTLMSIGSLYYALHDHEQALAYHSEALQEAERGQGRTFMPRLNMATNQASLGHLENALTLRRKLLAEARQSGSTVEEAFVLSDLADNLLQLGHFTEAREVALSALSLTKALGLQLEHGQMLRVLGLVEAAGGRPELARPLLEQALALGERMPSTPLQLAAHRDLSGVLESAGDLAGALRHARAHHALERRDLLLIAERRTQMAGTQLKVELLRRQAEEQDRQNAALEAVNQQLRETQERLLYAATHDDLTGLVVRAALEEAIADDLLLAPDRLRALLMIDIDHFKQVNDSFGHHVGDAFLQEIARRLRAAASPTDDVARRGGDEFTVYLRNVDSPAEAMNRAELLLRAIARPMTLEGHSLLVTTSIGMAVYPHDGTDVVTLEKHADIALYRAKEKRNQVCRFESVTGDTDSD</sequence>
<evidence type="ECO:0000256" key="1">
    <source>
        <dbReference type="PROSITE-ProRule" id="PRU00339"/>
    </source>
</evidence>
<dbReference type="PROSITE" id="PS50887">
    <property type="entry name" value="GGDEF"/>
    <property type="match status" value="1"/>
</dbReference>
<dbReference type="Pfam" id="PF00990">
    <property type="entry name" value="GGDEF"/>
    <property type="match status" value="1"/>
</dbReference>
<feature type="repeat" description="TPR" evidence="1">
    <location>
        <begin position="136"/>
        <end position="169"/>
    </location>
</feature>
<dbReference type="Gene3D" id="1.25.40.10">
    <property type="entry name" value="Tetratricopeptide repeat domain"/>
    <property type="match status" value="2"/>
</dbReference>
<dbReference type="SUPFAM" id="SSF48452">
    <property type="entry name" value="TPR-like"/>
    <property type="match status" value="2"/>
</dbReference>
<accession>A0A345IMX6</accession>
<feature type="coiled-coil region" evidence="2">
    <location>
        <begin position="338"/>
        <end position="375"/>
    </location>
</feature>
<dbReference type="PANTHER" id="PTHR46663:SF3">
    <property type="entry name" value="SLL0267 PROTEIN"/>
    <property type="match status" value="1"/>
</dbReference>
<evidence type="ECO:0000313" key="4">
    <source>
        <dbReference type="EMBL" id="AXH01049.1"/>
    </source>
</evidence>
<dbReference type="CDD" id="cd01949">
    <property type="entry name" value="GGDEF"/>
    <property type="match status" value="1"/>
</dbReference>
<evidence type="ECO:0000256" key="2">
    <source>
        <dbReference type="SAM" id="Coils"/>
    </source>
</evidence>
<geneLocation type="plasmid" evidence="5">
    <name>pdrdi</name>
</geneLocation>
<dbReference type="KEGG" id="dwu:DVJ83_18345"/>
<keyword evidence="2" id="KW-0175">Coiled coil</keyword>
<dbReference type="AlphaFoldDB" id="A0A345IMX6"/>
<dbReference type="RefSeq" id="WP_114673696.1">
    <property type="nucleotide sequence ID" value="NZ_CP031163.1"/>
</dbReference>
<dbReference type="NCBIfam" id="TIGR00254">
    <property type="entry name" value="GGDEF"/>
    <property type="match status" value="1"/>
</dbReference>
<dbReference type="InterPro" id="IPR052163">
    <property type="entry name" value="DGC-Regulatory_Protein"/>
</dbReference>
<dbReference type="InterPro" id="IPR043128">
    <property type="entry name" value="Rev_trsase/Diguanyl_cyclase"/>
</dbReference>
<dbReference type="InterPro" id="IPR011990">
    <property type="entry name" value="TPR-like_helical_dom_sf"/>
</dbReference>
<dbReference type="PROSITE" id="PS50005">
    <property type="entry name" value="TPR"/>
    <property type="match status" value="1"/>
</dbReference>
<dbReference type="SUPFAM" id="SSF55073">
    <property type="entry name" value="Nucleotide cyclase"/>
    <property type="match status" value="1"/>
</dbReference>
<keyword evidence="1" id="KW-0802">TPR repeat</keyword>
<dbReference type="STRING" id="1288484.GCA_000348665_03004"/>
<dbReference type="Pfam" id="PF13432">
    <property type="entry name" value="TPR_16"/>
    <property type="match status" value="1"/>
</dbReference>